<sequence>MYADQPRTRYSFKSLNSRYELKPSDTLFSDNKIYTDSIYDSETETYYKTSYSYPDRYYWGLYDTQTKQKLYTIKNDSLFIEFKTAVISDDGQNIVIVDDYSAGFGYKRFEVMTFYEKDKLIKRLKLGDIIQNMCALSYSVSHMTWCSTDFDFNDRNEIKIKTHEFYNYTFNKNGELLNKESDELIQRNDILTVGKIKRKSRNKYLVEIKFCIRGNLKASEILELKCKDSQMKKVYGHLYGFLKSKKKAMKKEFTRTILIRNSKIHNINFAIPIYNSDESCNDLNLIE</sequence>
<evidence type="ECO:0008006" key="2">
    <source>
        <dbReference type="Google" id="ProtNLM"/>
    </source>
</evidence>
<accession>A0AAT9H464</accession>
<protein>
    <recommendedName>
        <fullName evidence="2">YD repeat-containing protein</fullName>
    </recommendedName>
</protein>
<evidence type="ECO:0000313" key="1">
    <source>
        <dbReference type="EMBL" id="BFM44261.1"/>
    </source>
</evidence>
<gene>
    <name evidence="1" type="ORF">CFS9_29020</name>
</gene>
<name>A0AAT9H464_9FLAO</name>
<dbReference type="AlphaFoldDB" id="A0AAT9H464"/>
<reference evidence="1" key="1">
    <citation type="submission" date="2024-05" db="EMBL/GenBank/DDBJ databases">
        <title>Whole-Genome Sequence of CFS9, a Potential Fish Probiotic Isolated from the Body Surface of Silurus asotus.</title>
        <authorList>
            <person name="Kojima M."/>
            <person name="Tobioka K."/>
            <person name="Yokota K."/>
            <person name="Nakatani H."/>
            <person name="Hori K."/>
            <person name="Tamaru Y."/>
            <person name="Okazaki F."/>
        </authorList>
    </citation>
    <scope>NUCLEOTIDE SEQUENCE</scope>
    <source>
        <strain evidence="1">CFS9</strain>
    </source>
</reference>
<dbReference type="EMBL" id="AP031573">
    <property type="protein sequence ID" value="BFM44261.1"/>
    <property type="molecule type" value="Genomic_DNA"/>
</dbReference>
<proteinExistence type="predicted"/>
<organism evidence="1">
    <name type="scientific">Flavobacterium sp. CFS9</name>
    <dbReference type="NCBI Taxonomy" id="3143118"/>
    <lineage>
        <taxon>Bacteria</taxon>
        <taxon>Pseudomonadati</taxon>
        <taxon>Bacteroidota</taxon>
        <taxon>Flavobacteriia</taxon>
        <taxon>Flavobacteriales</taxon>
        <taxon>Flavobacteriaceae</taxon>
        <taxon>Flavobacterium</taxon>
    </lineage>
</organism>